<reference evidence="2 3" key="1">
    <citation type="submission" date="2015-03" db="EMBL/GenBank/DDBJ databases">
        <title>Genome sequence of Variovorax paradoxus TBEA6.</title>
        <authorList>
            <person name="Poehlein A."/>
            <person name="Schuldes J."/>
            <person name="Wuebbeler J.H."/>
            <person name="Hiessl S."/>
            <person name="Steinbuechel A."/>
            <person name="Daniel R."/>
        </authorList>
    </citation>
    <scope>NUCLEOTIDE SEQUENCE [LARGE SCALE GENOMIC DNA]</scope>
    <source>
        <strain evidence="2 3">TBEA6</strain>
    </source>
</reference>
<keyword evidence="1" id="KW-0620">Polyamine biosynthesis</keyword>
<dbReference type="SUPFAM" id="SSF53335">
    <property type="entry name" value="S-adenosyl-L-methionine-dependent methyltransferases"/>
    <property type="match status" value="1"/>
</dbReference>
<dbReference type="GO" id="GO:0006596">
    <property type="term" value="P:polyamine biosynthetic process"/>
    <property type="evidence" value="ECO:0007669"/>
    <property type="project" value="UniProtKB-KW"/>
</dbReference>
<keyword evidence="3" id="KW-1185">Reference proteome</keyword>
<name>A0A0H2LX84_VARPD</name>
<dbReference type="EMBL" id="JZWI01000038">
    <property type="protein sequence ID" value="KLN53097.1"/>
    <property type="molecule type" value="Genomic_DNA"/>
</dbReference>
<evidence type="ECO:0000256" key="1">
    <source>
        <dbReference type="ARBA" id="ARBA00023115"/>
    </source>
</evidence>
<evidence type="ECO:0000313" key="2">
    <source>
        <dbReference type="EMBL" id="KLN53097.1"/>
    </source>
</evidence>
<accession>A0A0H2LX84</accession>
<dbReference type="Gene3D" id="3.40.50.150">
    <property type="entry name" value="Vaccinia Virus protein VP39"/>
    <property type="match status" value="1"/>
</dbReference>
<dbReference type="PATRIC" id="fig|34073.19.peg.5892"/>
<keyword evidence="2" id="KW-0808">Transferase</keyword>
<dbReference type="EC" id="2.5.1.16" evidence="2"/>
<evidence type="ECO:0000313" key="3">
    <source>
        <dbReference type="Proteomes" id="UP000035170"/>
    </source>
</evidence>
<dbReference type="PANTHER" id="PTHR43317:SF11">
    <property type="entry name" value="POLYAMINE AMINOPROPYLTRANSFERASE 2"/>
    <property type="match status" value="1"/>
</dbReference>
<protein>
    <submittedName>
        <fullName evidence="2">Spermidine synthase</fullName>
        <ecNumber evidence="2">2.5.1.16</ecNumber>
    </submittedName>
</protein>
<sequence length="313" mass="35193">MSTDVVSQCLLVMPDLELDAPMFLTPRVVITNMDVDHIRASLARMARRRTRFPIRNQEPFLLMPDSPASVRHVKPFIYETATSKLLHFCISDIQSRMRINDPNALALEYTRTMMGFLLFKPDPRSIGMIGLGGGSLAKFCYRYLSRTRIQVAEINPHVIALRDEFHIPPDDARFMVFQADGADFVHRDPSRFDVLIVDGYVLEGLPAQLSSQGFYDGCYESLRPDGIMVVNLQHGDPESVDHLIRIRQSFNESVLVVEDGEESHNIVFACKGNALETYRLGAIRKPPDLDPIAASQLLAGFALITSALKDQRS</sequence>
<dbReference type="Pfam" id="PF01564">
    <property type="entry name" value="Spermine_synth"/>
    <property type="match status" value="1"/>
</dbReference>
<dbReference type="CDD" id="cd02440">
    <property type="entry name" value="AdoMet_MTases"/>
    <property type="match status" value="1"/>
</dbReference>
<dbReference type="NCBIfam" id="NF037959">
    <property type="entry name" value="MFS_SpdSyn"/>
    <property type="match status" value="1"/>
</dbReference>
<dbReference type="Proteomes" id="UP000035170">
    <property type="component" value="Unassembled WGS sequence"/>
</dbReference>
<dbReference type="AlphaFoldDB" id="A0A0H2LX84"/>
<gene>
    <name evidence="2" type="primary">speE4</name>
    <name evidence="2" type="ORF">VPARA_57420</name>
</gene>
<organism evidence="2 3">
    <name type="scientific">Variovorax paradoxus</name>
    <dbReference type="NCBI Taxonomy" id="34073"/>
    <lineage>
        <taxon>Bacteria</taxon>
        <taxon>Pseudomonadati</taxon>
        <taxon>Pseudomonadota</taxon>
        <taxon>Betaproteobacteria</taxon>
        <taxon>Burkholderiales</taxon>
        <taxon>Comamonadaceae</taxon>
        <taxon>Variovorax</taxon>
    </lineage>
</organism>
<comment type="caution">
    <text evidence="2">The sequence shown here is derived from an EMBL/GenBank/DDBJ whole genome shotgun (WGS) entry which is preliminary data.</text>
</comment>
<dbReference type="InterPro" id="IPR029063">
    <property type="entry name" value="SAM-dependent_MTases_sf"/>
</dbReference>
<dbReference type="RefSeq" id="WP_230682995.1">
    <property type="nucleotide sequence ID" value="NZ_JZWI01000038.1"/>
</dbReference>
<dbReference type="GO" id="GO:0004766">
    <property type="term" value="F:spermidine synthase activity"/>
    <property type="evidence" value="ECO:0007669"/>
    <property type="project" value="UniProtKB-EC"/>
</dbReference>
<proteinExistence type="predicted"/>
<dbReference type="PANTHER" id="PTHR43317">
    <property type="entry name" value="THERMOSPERMINE SYNTHASE ACAULIS5"/>
    <property type="match status" value="1"/>
</dbReference>